<dbReference type="GO" id="GO:0003824">
    <property type="term" value="F:catalytic activity"/>
    <property type="evidence" value="ECO:0007669"/>
    <property type="project" value="InterPro"/>
</dbReference>
<gene>
    <name evidence="2" type="ORF">DW016_04010</name>
</gene>
<accession>A0A3E3K425</accession>
<keyword evidence="3" id="KW-1185">Reference proteome</keyword>
<protein>
    <recommendedName>
        <fullName evidence="1">Elp3/MiaA/NifB-like radical SAM core domain-containing protein</fullName>
    </recommendedName>
</protein>
<dbReference type="InterPro" id="IPR058240">
    <property type="entry name" value="rSAM_sf"/>
</dbReference>
<organism evidence="2 3">
    <name type="scientific">Sellimonas intestinalis</name>
    <dbReference type="NCBI Taxonomy" id="1653434"/>
    <lineage>
        <taxon>Bacteria</taxon>
        <taxon>Bacillati</taxon>
        <taxon>Bacillota</taxon>
        <taxon>Clostridia</taxon>
        <taxon>Lachnospirales</taxon>
        <taxon>Lachnospiraceae</taxon>
        <taxon>Sellimonas</taxon>
    </lineage>
</organism>
<dbReference type="Proteomes" id="UP000261080">
    <property type="component" value="Unassembled WGS sequence"/>
</dbReference>
<dbReference type="EMBL" id="QVLX01000002">
    <property type="protein sequence ID" value="RGE88703.1"/>
    <property type="molecule type" value="Genomic_DNA"/>
</dbReference>
<dbReference type="AlphaFoldDB" id="A0A3E3K425"/>
<evidence type="ECO:0000313" key="3">
    <source>
        <dbReference type="Proteomes" id="UP000261080"/>
    </source>
</evidence>
<dbReference type="SMART" id="SM00729">
    <property type="entry name" value="Elp3"/>
    <property type="match status" value="1"/>
</dbReference>
<sequence length="279" mass="32014">MYLKIARVFPRRTKATPDDPLAFTGPPPRGGLLDIEEVHVSVAFTYDMEKACQLAEQWMKLGVPVHMGGPAFNMPGGYFVPGMYLKKGYVITSRGCPNRCWFCSVPRREGGRLRELPITEGNIVLDDNLLACSRQHIEAVFEMLGRQKERPIFTGGLEARLLRPWHVDLLRESRTQRMYFAYDTPDDYEPLVEAGRLLQAGGFERKSHKACCYVLIGYRGDTMEAAEKRLRDAWKAGFIPYAMLYRDEKGVVDSEWRKFQRLWVRPAIVMSQLKESDGR</sequence>
<dbReference type="SFLD" id="SFLDS00029">
    <property type="entry name" value="Radical_SAM"/>
    <property type="match status" value="1"/>
</dbReference>
<name>A0A3E3K425_9FIRM</name>
<proteinExistence type="predicted"/>
<dbReference type="GO" id="GO:0051536">
    <property type="term" value="F:iron-sulfur cluster binding"/>
    <property type="evidence" value="ECO:0007669"/>
    <property type="project" value="InterPro"/>
</dbReference>
<comment type="caution">
    <text evidence="2">The sequence shown here is derived from an EMBL/GenBank/DDBJ whole genome shotgun (WGS) entry which is preliminary data.</text>
</comment>
<feature type="domain" description="Elp3/MiaA/NifB-like radical SAM core" evidence="1">
    <location>
        <begin position="86"/>
        <end position="267"/>
    </location>
</feature>
<evidence type="ECO:0000259" key="1">
    <source>
        <dbReference type="SMART" id="SM00729"/>
    </source>
</evidence>
<dbReference type="InterPro" id="IPR006638">
    <property type="entry name" value="Elp3/MiaA/NifB-like_rSAM"/>
</dbReference>
<dbReference type="SUPFAM" id="SSF102114">
    <property type="entry name" value="Radical SAM enzymes"/>
    <property type="match status" value="1"/>
</dbReference>
<evidence type="ECO:0000313" key="2">
    <source>
        <dbReference type="EMBL" id="RGE88703.1"/>
    </source>
</evidence>
<dbReference type="OrthoDB" id="9801659at2"/>
<dbReference type="InterPro" id="IPR007197">
    <property type="entry name" value="rSAM"/>
</dbReference>
<reference evidence="2 3" key="1">
    <citation type="submission" date="2018-08" db="EMBL/GenBank/DDBJ databases">
        <title>A genome reference for cultivated species of the human gut microbiota.</title>
        <authorList>
            <person name="Zou Y."/>
            <person name="Xue W."/>
            <person name="Luo G."/>
        </authorList>
    </citation>
    <scope>NUCLEOTIDE SEQUENCE [LARGE SCALE GENOMIC DNA]</scope>
    <source>
        <strain evidence="2 3">AF37-2AT</strain>
    </source>
</reference>